<proteinExistence type="predicted"/>
<dbReference type="STRING" id="1784.VC42_09670"/>
<dbReference type="AlphaFoldDB" id="A0A1X0YAX3"/>
<organism evidence="1 2">
    <name type="scientific">Mycobacterium simiae</name>
    <name type="common">Mycobacterium habana</name>
    <dbReference type="NCBI Taxonomy" id="1784"/>
    <lineage>
        <taxon>Bacteria</taxon>
        <taxon>Bacillati</taxon>
        <taxon>Actinomycetota</taxon>
        <taxon>Actinomycetes</taxon>
        <taxon>Mycobacteriales</taxon>
        <taxon>Mycobacteriaceae</taxon>
        <taxon>Mycobacterium</taxon>
        <taxon>Mycobacterium simiae complex</taxon>
    </lineage>
</organism>
<comment type="caution">
    <text evidence="1">The sequence shown here is derived from an EMBL/GenBank/DDBJ whole genome shotgun (WGS) entry which is preliminary data.</text>
</comment>
<name>A0A1X0YAX3_MYCSI</name>
<dbReference type="Proteomes" id="UP000193040">
    <property type="component" value="Unassembled WGS sequence"/>
</dbReference>
<gene>
    <name evidence="1" type="ORF">B5M45_07365</name>
</gene>
<keyword evidence="2" id="KW-1185">Reference proteome</keyword>
<reference evidence="1 2" key="1">
    <citation type="submission" date="2017-03" db="EMBL/GenBank/DDBJ databases">
        <title>Genomic insights into Mycobacterium simiae human colonization.</title>
        <authorList>
            <person name="Steffani J.L."/>
            <person name="Brunck M.E."/>
            <person name="Cruz E."/>
            <person name="Montiel R."/>
            <person name="Barona F."/>
        </authorList>
    </citation>
    <scope>NUCLEOTIDE SEQUENCE [LARGE SCALE GENOMIC DNA]</scope>
    <source>
        <strain evidence="1 2">MsiGto</strain>
    </source>
</reference>
<protein>
    <submittedName>
        <fullName evidence="1">Uncharacterized protein</fullName>
    </submittedName>
</protein>
<sequence>MKTRVVMAAVGTASAALAAAVMWTAPSASAETPYCSGLGNPQQVHECNCGFDFAPGTQELHDCLAGNAVPAPKP</sequence>
<evidence type="ECO:0000313" key="1">
    <source>
        <dbReference type="EMBL" id="ORJ62252.1"/>
    </source>
</evidence>
<dbReference type="EMBL" id="MZZM01000013">
    <property type="protein sequence ID" value="ORJ62252.1"/>
    <property type="molecule type" value="Genomic_DNA"/>
</dbReference>
<evidence type="ECO:0000313" key="2">
    <source>
        <dbReference type="Proteomes" id="UP000193040"/>
    </source>
</evidence>
<accession>A0A1X0YAX3</accession>